<sequence>MLLQLDHSPPVASPLLQLPREVRDNIYSYVFQFSYFCPVTRKGCKRDTCNPRMTCRQIFNETSDALYRYNIIRVIIQSNHSVRKWLPRIPLADRAAIRALEFEKWAMEKPITPFLGRPVPNWVNEADMSWMKRLPALKHIYLTFGSPTVYYEDIEQYHLEVDEKLDKLWTLVQEWNPGCKVTVTWSGWNKFTRTFQKRVKKNPA</sequence>
<accession>A0A6A7AEX5</accession>
<evidence type="ECO:0000313" key="1">
    <source>
        <dbReference type="EMBL" id="KAF2831249.1"/>
    </source>
</evidence>
<dbReference type="Proteomes" id="UP000799424">
    <property type="component" value="Unassembled WGS sequence"/>
</dbReference>
<evidence type="ECO:0000313" key="2">
    <source>
        <dbReference type="Proteomes" id="UP000799424"/>
    </source>
</evidence>
<name>A0A6A7AEX5_9PLEO</name>
<dbReference type="AlphaFoldDB" id="A0A6A7AEX5"/>
<proteinExistence type="predicted"/>
<protein>
    <submittedName>
        <fullName evidence="1">Uncharacterized protein</fullName>
    </submittedName>
</protein>
<reference evidence="1" key="1">
    <citation type="journal article" date="2020" name="Stud. Mycol.">
        <title>101 Dothideomycetes genomes: a test case for predicting lifestyles and emergence of pathogens.</title>
        <authorList>
            <person name="Haridas S."/>
            <person name="Albert R."/>
            <person name="Binder M."/>
            <person name="Bloem J."/>
            <person name="Labutti K."/>
            <person name="Salamov A."/>
            <person name="Andreopoulos B."/>
            <person name="Baker S."/>
            <person name="Barry K."/>
            <person name="Bills G."/>
            <person name="Bluhm B."/>
            <person name="Cannon C."/>
            <person name="Castanera R."/>
            <person name="Culley D."/>
            <person name="Daum C."/>
            <person name="Ezra D."/>
            <person name="Gonzalez J."/>
            <person name="Henrissat B."/>
            <person name="Kuo A."/>
            <person name="Liang C."/>
            <person name="Lipzen A."/>
            <person name="Lutzoni F."/>
            <person name="Magnuson J."/>
            <person name="Mondo S."/>
            <person name="Nolan M."/>
            <person name="Ohm R."/>
            <person name="Pangilinan J."/>
            <person name="Park H.-J."/>
            <person name="Ramirez L."/>
            <person name="Alfaro M."/>
            <person name="Sun H."/>
            <person name="Tritt A."/>
            <person name="Yoshinaga Y."/>
            <person name="Zwiers L.-H."/>
            <person name="Turgeon B."/>
            <person name="Goodwin S."/>
            <person name="Spatafora J."/>
            <person name="Crous P."/>
            <person name="Grigoriev I."/>
        </authorList>
    </citation>
    <scope>NUCLEOTIDE SEQUENCE</scope>
    <source>
        <strain evidence="1">CBS 113818</strain>
    </source>
</reference>
<keyword evidence="2" id="KW-1185">Reference proteome</keyword>
<gene>
    <name evidence="1" type="ORF">CC86DRAFT_366659</name>
</gene>
<dbReference type="PANTHER" id="PTHR38790">
    <property type="entry name" value="2EXR DOMAIN-CONTAINING PROTEIN-RELATED"/>
    <property type="match status" value="1"/>
</dbReference>
<dbReference type="OrthoDB" id="2951834at2759"/>
<organism evidence="1 2">
    <name type="scientific">Ophiobolus disseminans</name>
    <dbReference type="NCBI Taxonomy" id="1469910"/>
    <lineage>
        <taxon>Eukaryota</taxon>
        <taxon>Fungi</taxon>
        <taxon>Dikarya</taxon>
        <taxon>Ascomycota</taxon>
        <taxon>Pezizomycotina</taxon>
        <taxon>Dothideomycetes</taxon>
        <taxon>Pleosporomycetidae</taxon>
        <taxon>Pleosporales</taxon>
        <taxon>Pleosporineae</taxon>
        <taxon>Phaeosphaeriaceae</taxon>
        <taxon>Ophiobolus</taxon>
    </lineage>
</organism>
<dbReference type="EMBL" id="MU006218">
    <property type="protein sequence ID" value="KAF2831249.1"/>
    <property type="molecule type" value="Genomic_DNA"/>
</dbReference>